<reference evidence="3" key="1">
    <citation type="submission" date="2021-02" db="EMBL/GenBank/DDBJ databases">
        <authorList>
            <person name="Nowell W R."/>
        </authorList>
    </citation>
    <scope>NUCLEOTIDE SEQUENCE</scope>
</reference>
<evidence type="ECO:0000313" key="3">
    <source>
        <dbReference type="EMBL" id="CAF4330504.1"/>
    </source>
</evidence>
<feature type="non-terminal residue" evidence="3">
    <location>
        <position position="1"/>
    </location>
</feature>
<dbReference type="PROSITE" id="PS50853">
    <property type="entry name" value="FN3"/>
    <property type="match status" value="1"/>
</dbReference>
<evidence type="ECO:0000256" key="1">
    <source>
        <dbReference type="ARBA" id="ARBA00022737"/>
    </source>
</evidence>
<dbReference type="GO" id="GO:0007416">
    <property type="term" value="P:synapse assembly"/>
    <property type="evidence" value="ECO:0007669"/>
    <property type="project" value="TreeGrafter"/>
</dbReference>
<feature type="domain" description="Fibronectin type-III" evidence="2">
    <location>
        <begin position="107"/>
        <end position="201"/>
    </location>
</feature>
<dbReference type="InterPro" id="IPR036116">
    <property type="entry name" value="FN3_sf"/>
</dbReference>
<dbReference type="GO" id="GO:0007156">
    <property type="term" value="P:homophilic cell adhesion via plasma membrane adhesion molecules"/>
    <property type="evidence" value="ECO:0007669"/>
    <property type="project" value="TreeGrafter"/>
</dbReference>
<evidence type="ECO:0000313" key="4">
    <source>
        <dbReference type="Proteomes" id="UP000663881"/>
    </source>
</evidence>
<organism evidence="3 4">
    <name type="scientific">Adineta steineri</name>
    <dbReference type="NCBI Taxonomy" id="433720"/>
    <lineage>
        <taxon>Eukaryota</taxon>
        <taxon>Metazoa</taxon>
        <taxon>Spiralia</taxon>
        <taxon>Gnathifera</taxon>
        <taxon>Rotifera</taxon>
        <taxon>Eurotatoria</taxon>
        <taxon>Bdelloidea</taxon>
        <taxon>Adinetida</taxon>
        <taxon>Adinetidae</taxon>
        <taxon>Adineta</taxon>
    </lineage>
</organism>
<accession>A0A820JNH8</accession>
<protein>
    <recommendedName>
        <fullName evidence="2">Fibronectin type-III domain-containing protein</fullName>
    </recommendedName>
</protein>
<dbReference type="GO" id="GO:0045202">
    <property type="term" value="C:synapse"/>
    <property type="evidence" value="ECO:0007669"/>
    <property type="project" value="TreeGrafter"/>
</dbReference>
<dbReference type="PANTHER" id="PTHR13817">
    <property type="entry name" value="TITIN"/>
    <property type="match status" value="1"/>
</dbReference>
<dbReference type="Gene3D" id="2.60.40.10">
    <property type="entry name" value="Immunoglobulins"/>
    <property type="match status" value="2"/>
</dbReference>
<keyword evidence="1" id="KW-0677">Repeat</keyword>
<name>A0A820JNH8_9BILA</name>
<dbReference type="AlphaFoldDB" id="A0A820JNH8"/>
<dbReference type="SUPFAM" id="SSF49265">
    <property type="entry name" value="Fibronectin type III"/>
    <property type="match status" value="1"/>
</dbReference>
<dbReference type="InterPro" id="IPR013783">
    <property type="entry name" value="Ig-like_fold"/>
</dbReference>
<dbReference type="PANTHER" id="PTHR13817:SF166">
    <property type="entry name" value="NEURONAL IGCAM-RELATED"/>
    <property type="match status" value="1"/>
</dbReference>
<dbReference type="InterPro" id="IPR050964">
    <property type="entry name" value="Striated_Muscle_Regulatory"/>
</dbReference>
<comment type="caution">
    <text evidence="3">The sequence shown here is derived from an EMBL/GenBank/DDBJ whole genome shotgun (WGS) entry which is preliminary data.</text>
</comment>
<dbReference type="CDD" id="cd00063">
    <property type="entry name" value="FN3"/>
    <property type="match status" value="1"/>
</dbReference>
<evidence type="ECO:0000259" key="2">
    <source>
        <dbReference type="PROSITE" id="PS50853"/>
    </source>
</evidence>
<dbReference type="Proteomes" id="UP000663881">
    <property type="component" value="Unassembled WGS sequence"/>
</dbReference>
<proteinExistence type="predicted"/>
<sequence>NFARTLYYELQYNTSFQINDWISVPIEQRRESFNEVKSRDGSIKLEPKITTFKTTHLPSNQYNLLVSLSCWANYTFRVIAYNRVGASDPSPISESMCTTTTCRPKTNPLGVKASATQSSPLLIEWDSIPAIKWGAPKFWYEIGWRQLPTDKKPDTFLTERVNPPQHQFSIPNPVLSMRYEYYVKAVNQQPGGKFYAREINW</sequence>
<dbReference type="EMBL" id="CAJOAY010019454">
    <property type="protein sequence ID" value="CAF4330504.1"/>
    <property type="molecule type" value="Genomic_DNA"/>
</dbReference>
<dbReference type="InterPro" id="IPR003961">
    <property type="entry name" value="FN3_dom"/>
</dbReference>
<gene>
    <name evidence="3" type="ORF">OKA104_LOCUS47744</name>
</gene>